<dbReference type="Proteomes" id="UP000327157">
    <property type="component" value="Chromosome 13"/>
</dbReference>
<reference evidence="1 2" key="3">
    <citation type="submission" date="2019-11" db="EMBL/GenBank/DDBJ databases">
        <title>A de novo genome assembly of a pear dwarfing rootstock.</title>
        <authorList>
            <person name="Wang F."/>
            <person name="Wang J."/>
            <person name="Li S."/>
            <person name="Zhang Y."/>
            <person name="Fang M."/>
            <person name="Ma L."/>
            <person name="Zhao Y."/>
            <person name="Jiang S."/>
        </authorList>
    </citation>
    <scope>NUCLEOTIDE SEQUENCE [LARGE SCALE GENOMIC DNA]</scope>
    <source>
        <strain evidence="1">S2</strain>
        <tissue evidence="1">Leaf</tissue>
    </source>
</reference>
<organism evidence="1 2">
    <name type="scientific">Pyrus ussuriensis x Pyrus communis</name>
    <dbReference type="NCBI Taxonomy" id="2448454"/>
    <lineage>
        <taxon>Eukaryota</taxon>
        <taxon>Viridiplantae</taxon>
        <taxon>Streptophyta</taxon>
        <taxon>Embryophyta</taxon>
        <taxon>Tracheophyta</taxon>
        <taxon>Spermatophyta</taxon>
        <taxon>Magnoliopsida</taxon>
        <taxon>eudicotyledons</taxon>
        <taxon>Gunneridae</taxon>
        <taxon>Pentapetalae</taxon>
        <taxon>rosids</taxon>
        <taxon>fabids</taxon>
        <taxon>Rosales</taxon>
        <taxon>Rosaceae</taxon>
        <taxon>Amygdaloideae</taxon>
        <taxon>Maleae</taxon>
        <taxon>Pyrus</taxon>
    </lineage>
</organism>
<keyword evidence="2" id="KW-1185">Reference proteome</keyword>
<accession>A0A5N5FAX4</accession>
<dbReference type="EMBL" id="SMOL01000753">
    <property type="protein sequence ID" value="KAB2600236.1"/>
    <property type="molecule type" value="Genomic_DNA"/>
</dbReference>
<comment type="caution">
    <text evidence="1">The sequence shown here is derived from an EMBL/GenBank/DDBJ whole genome shotgun (WGS) entry which is preliminary data.</text>
</comment>
<evidence type="ECO:0000313" key="1">
    <source>
        <dbReference type="EMBL" id="KAB2600236.1"/>
    </source>
</evidence>
<evidence type="ECO:0000313" key="2">
    <source>
        <dbReference type="Proteomes" id="UP000327157"/>
    </source>
</evidence>
<reference evidence="1 2" key="1">
    <citation type="submission" date="2019-09" db="EMBL/GenBank/DDBJ databases">
        <authorList>
            <person name="Ou C."/>
        </authorList>
    </citation>
    <scope>NUCLEOTIDE SEQUENCE [LARGE SCALE GENOMIC DNA]</scope>
    <source>
        <strain evidence="1">S2</strain>
        <tissue evidence="1">Leaf</tissue>
    </source>
</reference>
<proteinExistence type="predicted"/>
<dbReference type="AlphaFoldDB" id="A0A5N5FAX4"/>
<protein>
    <submittedName>
        <fullName evidence="1">GRIP domain-containing protein RUD3-like</fullName>
    </submittedName>
</protein>
<reference evidence="2" key="2">
    <citation type="submission" date="2019-10" db="EMBL/GenBank/DDBJ databases">
        <title>A de novo genome assembly of a pear dwarfing rootstock.</title>
        <authorList>
            <person name="Wang F."/>
            <person name="Wang J."/>
            <person name="Li S."/>
            <person name="Zhang Y."/>
            <person name="Fang M."/>
            <person name="Ma L."/>
            <person name="Zhao Y."/>
            <person name="Jiang S."/>
        </authorList>
    </citation>
    <scope>NUCLEOTIDE SEQUENCE [LARGE SCALE GENOMIC DNA]</scope>
</reference>
<gene>
    <name evidence="1" type="ORF">D8674_010507</name>
</gene>
<name>A0A5N5FAX4_9ROSA</name>
<sequence length="559" mass="63469">MSGPSNHHLDLNVVEEVAMSPQDNIWCPSFLSSTGSLTIGDSVMKNDITAAVVAKNLLTPKDNRLLSKQSDELAIKDSLALNVQCAVTRGNIKLFERELADVEKMLRVPKEDKHLGKLRPLFGKYGFQPLVSECQRRAIEKVSKKGGTRTKKGKTPMLVPVDDILFHKGARKHRVRPTPRSKSQEEVLKITASKKAEAEAIRYVNNCLAGRRSMVDELGEPLDENESDHDWIMRRFSYYDDKLREVERYKAKFKENNQLMNDARKMSKALAEAIRLKDQHFESLKRRNGELDSALVEVSELKRSIPTKFLGSQAFHNRPHCIRAANFEKMKWMAYSDEMDECRQRSETFILAVDPSSEDDFDNEAIVVMDSKRCLLKLNWDNGLHTKVVNCNDRIADLALPCRHWADKIKSPLGEGPRADHRSKRLRRGVMNSYIGSRSNMISDDSFMYFSKDNFRYRRAYSIATLSRVVRTSPAPQPCWLDEPSTYRVHTGSVGSTFRASGGDEATASGDVKLSQCYRPFDHLPRSVRTLKYLSKGAIGKHDDGVCLEVGAKFPSRHD</sequence>